<gene>
    <name evidence="1" type="ORF">AYI70_g9318</name>
</gene>
<accession>A0A1R1XBT3</accession>
<evidence type="ECO:0000313" key="2">
    <source>
        <dbReference type="Proteomes" id="UP000187283"/>
    </source>
</evidence>
<comment type="caution">
    <text evidence="1">The sequence shown here is derived from an EMBL/GenBank/DDBJ whole genome shotgun (WGS) entry which is preliminary data.</text>
</comment>
<proteinExistence type="predicted"/>
<evidence type="ECO:0000313" key="1">
    <source>
        <dbReference type="EMBL" id="OMJ12090.1"/>
    </source>
</evidence>
<name>A0A1R1XBT3_9FUNG</name>
<protein>
    <submittedName>
        <fullName evidence="1">Uncharacterized protein</fullName>
    </submittedName>
</protein>
<dbReference type="EMBL" id="LSSN01004141">
    <property type="protein sequence ID" value="OMJ12090.1"/>
    <property type="molecule type" value="Genomic_DNA"/>
</dbReference>
<reference evidence="1 2" key="1">
    <citation type="submission" date="2017-01" db="EMBL/GenBank/DDBJ databases">
        <authorList>
            <person name="Mah S.A."/>
            <person name="Swanson W.J."/>
            <person name="Moy G.W."/>
            <person name="Vacquier V.D."/>
        </authorList>
    </citation>
    <scope>NUCLEOTIDE SEQUENCE [LARGE SCALE GENOMIC DNA]</scope>
    <source>
        <strain evidence="1 2">GSMNP</strain>
    </source>
</reference>
<dbReference type="AlphaFoldDB" id="A0A1R1XBT3"/>
<dbReference type="Proteomes" id="UP000187283">
    <property type="component" value="Unassembled WGS sequence"/>
</dbReference>
<sequence>MAEMGAVGIDLAESAVYIIYCVQTVYDIWLLDEMKRLVDKLSEKRVVDLHILTSSGEEIDCQEHTSKCSFSSSSSSSDTKAETGGNIDIGFDSKHTCKSCIEKLVFSELKGLEPALEPAACNSILNQNFQNQSDNQVSAQNGVAASGRASIRHMKRRFNETDLSRVLQLATTASKTTTYDTSPERSLADGIAALGNKPFADYAYDQPHLAAVDGSNVTREFTHIPGGNDFQKPSKFIVCGPNGFNQSIETFLTNNSADPGSILLLQS</sequence>
<keyword evidence="2" id="KW-1185">Reference proteome</keyword>
<organism evidence="1 2">
    <name type="scientific">Smittium culicis</name>
    <dbReference type="NCBI Taxonomy" id="133412"/>
    <lineage>
        <taxon>Eukaryota</taxon>
        <taxon>Fungi</taxon>
        <taxon>Fungi incertae sedis</taxon>
        <taxon>Zoopagomycota</taxon>
        <taxon>Kickxellomycotina</taxon>
        <taxon>Harpellomycetes</taxon>
        <taxon>Harpellales</taxon>
        <taxon>Legeriomycetaceae</taxon>
        <taxon>Smittium</taxon>
    </lineage>
</organism>